<dbReference type="Pfam" id="PF04014">
    <property type="entry name" value="MazE_antitoxin"/>
    <property type="match status" value="1"/>
</dbReference>
<dbReference type="NCBIfam" id="TIGR01439">
    <property type="entry name" value="lp_hng_hel_AbrB"/>
    <property type="match status" value="1"/>
</dbReference>
<dbReference type="Proteomes" id="UP000605805">
    <property type="component" value="Unassembled WGS sequence"/>
</dbReference>
<evidence type="ECO:0000313" key="2">
    <source>
        <dbReference type="EMBL" id="HIP56648.1"/>
    </source>
</evidence>
<dbReference type="GO" id="GO:0003677">
    <property type="term" value="F:DNA binding"/>
    <property type="evidence" value="ECO:0007669"/>
    <property type="project" value="UniProtKB-KW"/>
</dbReference>
<accession>A0A832Z2A9</accession>
<organism evidence="2 3">
    <name type="scientific">Ignisphaera aggregans</name>
    <dbReference type="NCBI Taxonomy" id="334771"/>
    <lineage>
        <taxon>Archaea</taxon>
        <taxon>Thermoproteota</taxon>
        <taxon>Thermoprotei</taxon>
        <taxon>Desulfurococcales</taxon>
        <taxon>Desulfurococcaceae</taxon>
        <taxon>Ignisphaera</taxon>
    </lineage>
</organism>
<dbReference type="EMBL" id="DQTV01000024">
    <property type="protein sequence ID" value="HIP56648.1"/>
    <property type="molecule type" value="Genomic_DNA"/>
</dbReference>
<comment type="caution">
    <text evidence="2">The sequence shown here is derived from an EMBL/GenBank/DDBJ whole genome shotgun (WGS) entry which is preliminary data.</text>
</comment>
<name>A0A832Z2A9_9CREN</name>
<gene>
    <name evidence="2" type="ORF">EYH02_01045</name>
</gene>
<sequence>MVEYDVRKVLRVGMKSVAITIPKKWARELGLEPGSSVDVIFDGNRIVVKPQRRSESEEEMNIFIEVKGSIDTALRKLIASYIEGVTRVRIKASYSEAIELGEKLKECIPLAVVVAKPGSMYHDVIFTDYGINLRDILDKLASTTLEALSKIERGEDSELSKLYQDFIKSYALCMRIAKRILVEGAEQPLDVVDSIIFTRYLREIIELLTHNGVHISNNLSYRTLLSVIDFVKTAIRSYIENDIDTSLRLLEKANTVINADEVRDPERRRAIEKLRDSALNIAELSLERCIRNKACRCRYFYPKI</sequence>
<reference evidence="2" key="1">
    <citation type="journal article" date="2020" name="ISME J.">
        <title>Gammaproteobacteria mediating utilization of methyl-, sulfur- and petroleum organic compounds in deep ocean hydrothermal plumes.</title>
        <authorList>
            <person name="Zhou Z."/>
            <person name="Liu Y."/>
            <person name="Pan J."/>
            <person name="Cron B.R."/>
            <person name="Toner B.M."/>
            <person name="Anantharaman K."/>
            <person name="Breier J.A."/>
            <person name="Dick G.J."/>
            <person name="Li M."/>
        </authorList>
    </citation>
    <scope>NUCLEOTIDE SEQUENCE</scope>
    <source>
        <strain evidence="2">SZUA-1435</strain>
    </source>
</reference>
<dbReference type="InterPro" id="IPR037914">
    <property type="entry name" value="SpoVT-AbrB_sf"/>
</dbReference>
<protein>
    <submittedName>
        <fullName evidence="2">AbrB/MazE/SpoVT family DNA-binding domain-containing protein</fullName>
    </submittedName>
</protein>
<dbReference type="SUPFAM" id="SSF89447">
    <property type="entry name" value="AbrB/MazE/MraZ-like"/>
    <property type="match status" value="1"/>
</dbReference>
<dbReference type="Gene3D" id="2.10.260.10">
    <property type="match status" value="1"/>
</dbReference>
<feature type="domain" description="SpoVT-AbrB" evidence="1">
    <location>
        <begin position="11"/>
        <end position="56"/>
    </location>
</feature>
<dbReference type="InterPro" id="IPR007159">
    <property type="entry name" value="SpoVT-AbrB_dom"/>
</dbReference>
<evidence type="ECO:0000259" key="1">
    <source>
        <dbReference type="SMART" id="SM00966"/>
    </source>
</evidence>
<dbReference type="AlphaFoldDB" id="A0A832Z2A9"/>
<evidence type="ECO:0000313" key="3">
    <source>
        <dbReference type="Proteomes" id="UP000605805"/>
    </source>
</evidence>
<dbReference type="SMART" id="SM00966">
    <property type="entry name" value="SpoVT_AbrB"/>
    <property type="match status" value="1"/>
</dbReference>
<keyword evidence="2" id="KW-0238">DNA-binding</keyword>
<proteinExistence type="predicted"/>